<evidence type="ECO:0000313" key="3">
    <source>
        <dbReference type="Proteomes" id="UP000241074"/>
    </source>
</evidence>
<evidence type="ECO:0000256" key="1">
    <source>
        <dbReference type="SAM" id="SignalP"/>
    </source>
</evidence>
<evidence type="ECO:0008006" key="4">
    <source>
        <dbReference type="Google" id="ProtNLM"/>
    </source>
</evidence>
<evidence type="ECO:0000313" key="2">
    <source>
        <dbReference type="EMBL" id="AVP97549.1"/>
    </source>
</evidence>
<gene>
    <name evidence="2" type="ORF">C7S18_10230</name>
</gene>
<dbReference type="Proteomes" id="UP000241074">
    <property type="component" value="Chromosome"/>
</dbReference>
<reference evidence="2 3" key="1">
    <citation type="submission" date="2018-03" db="EMBL/GenBank/DDBJ databases">
        <title>Ahniella affigens gen. nov., sp. nov., a gammaproteobacterium isolated from sandy soil near a stream.</title>
        <authorList>
            <person name="Ko Y."/>
            <person name="Kim J.-H."/>
        </authorList>
    </citation>
    <scope>NUCLEOTIDE SEQUENCE [LARGE SCALE GENOMIC DNA]</scope>
    <source>
        <strain evidence="2 3">D13</strain>
    </source>
</reference>
<reference evidence="2 3" key="2">
    <citation type="submission" date="2018-03" db="EMBL/GenBank/DDBJ databases">
        <authorList>
            <person name="Keele B.F."/>
        </authorList>
    </citation>
    <scope>NUCLEOTIDE SEQUENCE [LARGE SCALE GENOMIC DNA]</scope>
    <source>
        <strain evidence="2 3">D13</strain>
    </source>
</reference>
<dbReference type="AlphaFoldDB" id="A0A2P1PRT0"/>
<dbReference type="KEGG" id="xba:C7S18_10230"/>
<keyword evidence="3" id="KW-1185">Reference proteome</keyword>
<accession>A0A2P1PRT0</accession>
<proteinExistence type="predicted"/>
<sequence length="203" mass="22033">MKRIPVLALLIVMAISAAHAQGVSGAKEIMPEAPPALPLESALDVAQTRQFGNGSGSKMFSVRAEDAPAVLERLDQSDVDYVVESGRFRDVLGNEQTIFRLDEYKVPGEALKILTNCPSCQGIPDIKPINSGPFIDPKIQPNNRPDLASLVRPCKISSELESAAREWLKTIGKAESELDSLPCMQESLAELLRAATKKQRGQP</sequence>
<dbReference type="RefSeq" id="WP_106891470.1">
    <property type="nucleotide sequence ID" value="NZ_CP027860.1"/>
</dbReference>
<protein>
    <recommendedName>
        <fullName evidence="4">SPOR domain-containing protein</fullName>
    </recommendedName>
</protein>
<dbReference type="EMBL" id="CP027860">
    <property type="protein sequence ID" value="AVP97549.1"/>
    <property type="molecule type" value="Genomic_DNA"/>
</dbReference>
<keyword evidence="1" id="KW-0732">Signal</keyword>
<feature type="signal peptide" evidence="1">
    <location>
        <begin position="1"/>
        <end position="20"/>
    </location>
</feature>
<organism evidence="2 3">
    <name type="scientific">Ahniella affigens</name>
    <dbReference type="NCBI Taxonomy" id="2021234"/>
    <lineage>
        <taxon>Bacteria</taxon>
        <taxon>Pseudomonadati</taxon>
        <taxon>Pseudomonadota</taxon>
        <taxon>Gammaproteobacteria</taxon>
        <taxon>Lysobacterales</taxon>
        <taxon>Rhodanobacteraceae</taxon>
        <taxon>Ahniella</taxon>
    </lineage>
</organism>
<feature type="chain" id="PRO_5015179103" description="SPOR domain-containing protein" evidence="1">
    <location>
        <begin position="21"/>
        <end position="203"/>
    </location>
</feature>
<name>A0A2P1PRT0_9GAMM</name>